<sequence>MEPKGRPLGITESSWCQAVHGGTGIAVLAILSSKTLDSSHYQKALNKLHNSHPILRSRLHTNPSKNTLSFVTSPTPFVQIKSFSLSSTFKILEESSSSPENVNVSPLQLILEHELNENAWCNRTSSSTTHDLFFASTYTLPNDKLVAVLRLHVAACDHTTAVSLLRELLMLAGDDDQEDKEGGRVEKEIGSKGEVSLGIEDLIPKGKAKKGLWSRGMDMLSYSVNSFRLSHLKFNDVKSPRCSNVVRFQINKDDTRRILLGCKLNGIKLCGAVAAAGLMAAHNSKRHSDHQRKYAVVTLTDCRSILDPPLSNHHFGFYHSAIMNTHVMKGSSGEMLWDAAKRMYKTFANSKDCNRHFSDMADLNFLMCKAIENPGLTSSASLRTAFMTVFEDAVIDDSGDMQKRVGVEDYMGCASAHGIGPSIGVFDTIRDGCLDCVCVYPSPLHSRDQMQVLVENMKRILVDGSKIYGE</sequence>
<comment type="caution">
    <text evidence="1">The sequence shown here is derived from an EMBL/GenBank/DDBJ whole genome shotgun (WGS) entry which is preliminary data.</text>
</comment>
<dbReference type="AlphaFoldDB" id="A0A5C7HPJ7"/>
<dbReference type="PANTHER" id="PTHR34375">
    <property type="entry name" value="GATA ZINC FINGER PROTEIN-RELATED"/>
    <property type="match status" value="1"/>
</dbReference>
<dbReference type="Gene3D" id="3.30.559.10">
    <property type="entry name" value="Chloramphenicol acetyltransferase-like domain"/>
    <property type="match status" value="1"/>
</dbReference>
<dbReference type="OrthoDB" id="439993at2759"/>
<dbReference type="InterPro" id="IPR023213">
    <property type="entry name" value="CAT-like_dom_sf"/>
</dbReference>
<dbReference type="SUPFAM" id="SSF52777">
    <property type="entry name" value="CoA-dependent acyltransferases"/>
    <property type="match status" value="2"/>
</dbReference>
<dbReference type="Gene3D" id="3.30.559.30">
    <property type="entry name" value="Nonribosomal peptide synthetase, condensation domain"/>
    <property type="match status" value="1"/>
</dbReference>
<keyword evidence="2" id="KW-1185">Reference proteome</keyword>
<accession>A0A5C7HPJ7</accession>
<dbReference type="PANTHER" id="PTHR34375:SF3">
    <property type="entry name" value="CONDENSATION DOMAIN-CONTAINING PROTEIN"/>
    <property type="match status" value="1"/>
</dbReference>
<gene>
    <name evidence="1" type="ORF">EZV62_016065</name>
</gene>
<proteinExistence type="predicted"/>
<protein>
    <submittedName>
        <fullName evidence="1">Uncharacterized protein</fullName>
    </submittedName>
</protein>
<organism evidence="1 2">
    <name type="scientific">Acer yangbiense</name>
    <dbReference type="NCBI Taxonomy" id="1000413"/>
    <lineage>
        <taxon>Eukaryota</taxon>
        <taxon>Viridiplantae</taxon>
        <taxon>Streptophyta</taxon>
        <taxon>Embryophyta</taxon>
        <taxon>Tracheophyta</taxon>
        <taxon>Spermatophyta</taxon>
        <taxon>Magnoliopsida</taxon>
        <taxon>eudicotyledons</taxon>
        <taxon>Gunneridae</taxon>
        <taxon>Pentapetalae</taxon>
        <taxon>rosids</taxon>
        <taxon>malvids</taxon>
        <taxon>Sapindales</taxon>
        <taxon>Sapindaceae</taxon>
        <taxon>Hippocastanoideae</taxon>
        <taxon>Acereae</taxon>
        <taxon>Acer</taxon>
    </lineage>
</organism>
<evidence type="ECO:0000313" key="1">
    <source>
        <dbReference type="EMBL" id="TXG58236.1"/>
    </source>
</evidence>
<name>A0A5C7HPJ7_9ROSI</name>
<dbReference type="Proteomes" id="UP000323000">
    <property type="component" value="Chromosome 7"/>
</dbReference>
<evidence type="ECO:0000313" key="2">
    <source>
        <dbReference type="Proteomes" id="UP000323000"/>
    </source>
</evidence>
<dbReference type="EMBL" id="VAHF01000007">
    <property type="protein sequence ID" value="TXG58236.1"/>
    <property type="molecule type" value="Genomic_DNA"/>
</dbReference>
<reference evidence="2" key="1">
    <citation type="journal article" date="2019" name="Gigascience">
        <title>De novo genome assembly of the endangered Acer yangbiense, a plant species with extremely small populations endemic to Yunnan Province, China.</title>
        <authorList>
            <person name="Yang J."/>
            <person name="Wariss H.M."/>
            <person name="Tao L."/>
            <person name="Zhang R."/>
            <person name="Yun Q."/>
            <person name="Hollingsworth P."/>
            <person name="Dao Z."/>
            <person name="Luo G."/>
            <person name="Guo H."/>
            <person name="Ma Y."/>
            <person name="Sun W."/>
        </authorList>
    </citation>
    <scope>NUCLEOTIDE SEQUENCE [LARGE SCALE GENOMIC DNA]</scope>
    <source>
        <strain evidence="2">cv. Malutang</strain>
    </source>
</reference>